<dbReference type="Proteomes" id="UP001057455">
    <property type="component" value="Unassembled WGS sequence"/>
</dbReference>
<evidence type="ECO:0000313" key="2">
    <source>
        <dbReference type="Proteomes" id="UP001057455"/>
    </source>
</evidence>
<protein>
    <submittedName>
        <fullName evidence="1">Rpl7bp, putative</fullName>
    </submittedName>
</protein>
<keyword evidence="2" id="KW-1185">Reference proteome</keyword>
<evidence type="ECO:0000313" key="1">
    <source>
        <dbReference type="EMBL" id="GFE52761.1"/>
    </source>
</evidence>
<name>A0A9W5T8L8_BABOV</name>
<sequence>MSSALLSEAIVSLLSSSFVTVSTVLLTLLWSTCVAESASLIWVSAVLVLENVPTALAPTEPITLLFLSFGADIFTTWPWRTVCKESDDAVRLTTVLPLPSSFLLMPLYWALPTITAPGLGESVPLGHKTLPWWVQLERPEEVGDLLELGAACVDLVHNIFHAVDSVLAQVVIDDLVIADAYPAPGTTPTHLGVSPLVEELADGGQTGVTEGHVGGNELQHLDGGLVQLDKDTVVELEQTEQLQDKAWFRGNLVDTLDTHDENHLFVSLLVEGALCLGLAAELNQLALTLDVFLGVVECALLESVKTLTAAFHVLSNLALLELTQLGIAVQLLLEAFIALFLGQASEALDEETLQCHPYRLRMTMTVMKRLARPVE</sequence>
<comment type="caution">
    <text evidence="1">The sequence shown here is derived from an EMBL/GenBank/DDBJ whole genome shotgun (WGS) entry which is preliminary data.</text>
</comment>
<dbReference type="AlphaFoldDB" id="A0A9W5T8L8"/>
<dbReference type="EMBL" id="BLIY01000002">
    <property type="protein sequence ID" value="GFE52761.1"/>
    <property type="molecule type" value="Genomic_DNA"/>
</dbReference>
<dbReference type="OrthoDB" id="7457979at2759"/>
<organism evidence="1 2">
    <name type="scientific">Babesia ovis</name>
    <dbReference type="NCBI Taxonomy" id="5869"/>
    <lineage>
        <taxon>Eukaryota</taxon>
        <taxon>Sar</taxon>
        <taxon>Alveolata</taxon>
        <taxon>Apicomplexa</taxon>
        <taxon>Aconoidasida</taxon>
        <taxon>Piroplasmida</taxon>
        <taxon>Babesiidae</taxon>
        <taxon>Babesia</taxon>
    </lineage>
</organism>
<reference evidence="1" key="1">
    <citation type="submission" date="2019-12" db="EMBL/GenBank/DDBJ databases">
        <title>Genome sequence of Babesia ovis.</title>
        <authorList>
            <person name="Yamagishi J."/>
            <person name="Sevinc F."/>
            <person name="Xuan X."/>
        </authorList>
    </citation>
    <scope>NUCLEOTIDE SEQUENCE</scope>
    <source>
        <strain evidence="1">Selcuk</strain>
    </source>
</reference>
<gene>
    <name evidence="1" type="ORF">BaOVIS_001650</name>
</gene>
<accession>A0A9W5T8L8</accession>
<proteinExistence type="predicted"/>